<dbReference type="PANTHER" id="PTHR33371">
    <property type="entry name" value="INTERMEMBRANE PHOSPHOLIPID TRANSPORT SYSTEM BINDING PROTEIN MLAD-RELATED"/>
    <property type="match status" value="1"/>
</dbReference>
<feature type="domain" description="Mammalian cell entry C-terminal" evidence="3">
    <location>
        <begin position="102"/>
        <end position="268"/>
    </location>
</feature>
<evidence type="ECO:0000313" key="5">
    <source>
        <dbReference type="Proteomes" id="UP000188532"/>
    </source>
</evidence>
<evidence type="ECO:0000313" key="4">
    <source>
        <dbReference type="EMBL" id="OOK71532.1"/>
    </source>
</evidence>
<feature type="region of interest" description="Disordered" evidence="1">
    <location>
        <begin position="404"/>
        <end position="505"/>
    </location>
</feature>
<sequence length="505" mass="53728">MGIVVMIIVVAVGQSFTSVPMLFARPSYYGQFTDTGGLNKGDKVRIAGMDVGKVEELSIDGDHVKIKFSVGTNVIGTESRLAIRTDTILGKKVLEIEARGNQPLRPGGTLPLGQSTTPYQIYDAFFDVTKAATGWDIDTVKQSLHVLSQTIDQTYPHLSATLEGVAKFSDTIGKRDEEIKHLLAQANQVASILGDRSQQVDRLLVNAKTLIAAFNERGRAIDALLGNIASFSAQVQGLINDNPNLNHVLEQLRQVSDILVERKDDLANGLLMVGGFLPSLNESIASGPFFKVVIHNLVPGRFCSPSSTPRSRSVAWTRRISGAVPACRNSAGPTPTAPGSPTARRRRRRVCWRARPSTRAGRPARFTLLVHAGQSRRQCHRRRRGVAAAVEPAALRGCAPRPVRRSELPGAAGCRGVPAEPERPAADAGHPDRGAAGRPAAGRSGYPGAAAAERTAGCAHRAAGAGRPDTAAVDVRAGAAAGSARAARAGAAAARPLYQPRRHRR</sequence>
<dbReference type="InterPro" id="IPR052336">
    <property type="entry name" value="MlaD_Phospholipid_Transporter"/>
</dbReference>
<proteinExistence type="predicted"/>
<dbReference type="Pfam" id="PF02470">
    <property type="entry name" value="MlaD"/>
    <property type="match status" value="1"/>
</dbReference>
<feature type="region of interest" description="Disordered" evidence="1">
    <location>
        <begin position="326"/>
        <end position="349"/>
    </location>
</feature>
<organism evidence="4 5">
    <name type="scientific">Mycobacterium kansasii</name>
    <dbReference type="NCBI Taxonomy" id="1768"/>
    <lineage>
        <taxon>Bacteria</taxon>
        <taxon>Bacillati</taxon>
        <taxon>Actinomycetota</taxon>
        <taxon>Actinomycetes</taxon>
        <taxon>Mycobacteriales</taxon>
        <taxon>Mycobacteriaceae</taxon>
        <taxon>Mycobacterium</taxon>
    </lineage>
</organism>
<dbReference type="PANTHER" id="PTHR33371:SF18">
    <property type="entry name" value="MCE-FAMILY PROTEIN MCE3C"/>
    <property type="match status" value="1"/>
</dbReference>
<reference evidence="4 5" key="1">
    <citation type="submission" date="2017-02" db="EMBL/GenBank/DDBJ databases">
        <title>Complete genome sequences of Mycobacterium kansasii strains isolated from rhesus macaques.</title>
        <authorList>
            <person name="Panda A."/>
            <person name="Nagaraj S."/>
            <person name="Zhao X."/>
            <person name="Tettelin H."/>
            <person name="Detolla L.J."/>
        </authorList>
    </citation>
    <scope>NUCLEOTIDE SEQUENCE [LARGE SCALE GENOMIC DNA]</scope>
    <source>
        <strain evidence="4 5">11-3469</strain>
    </source>
</reference>
<feature type="compositionally biased region" description="Basic and acidic residues" evidence="1">
    <location>
        <begin position="420"/>
        <end position="435"/>
    </location>
</feature>
<protein>
    <submittedName>
        <fullName evidence="4">Mce related family protein</fullName>
    </submittedName>
</protein>
<gene>
    <name evidence="4" type="ORF">BZL29_5926</name>
</gene>
<evidence type="ECO:0000259" key="3">
    <source>
        <dbReference type="Pfam" id="PF11887"/>
    </source>
</evidence>
<accession>A0A1V3WXI4</accession>
<feature type="compositionally biased region" description="Low complexity" evidence="1">
    <location>
        <begin position="333"/>
        <end position="342"/>
    </location>
</feature>
<dbReference type="Proteomes" id="UP000188532">
    <property type="component" value="Unassembled WGS sequence"/>
</dbReference>
<feature type="compositionally biased region" description="Low complexity" evidence="1">
    <location>
        <begin position="436"/>
        <end position="495"/>
    </location>
</feature>
<evidence type="ECO:0000256" key="1">
    <source>
        <dbReference type="SAM" id="MobiDB-lite"/>
    </source>
</evidence>
<dbReference type="InterPro" id="IPR024516">
    <property type="entry name" value="Mce_C"/>
</dbReference>
<dbReference type="EMBL" id="MVBN01000006">
    <property type="protein sequence ID" value="OOK71532.1"/>
    <property type="molecule type" value="Genomic_DNA"/>
</dbReference>
<dbReference type="STRING" id="1768.B1T50_16310"/>
<dbReference type="InterPro" id="IPR005693">
    <property type="entry name" value="Mce"/>
</dbReference>
<dbReference type="PRINTS" id="PR01782">
    <property type="entry name" value="MCEVIRFACTOR"/>
</dbReference>
<comment type="caution">
    <text evidence="4">The sequence shown here is derived from an EMBL/GenBank/DDBJ whole genome shotgun (WGS) entry which is preliminary data.</text>
</comment>
<name>A0A1V3WXI4_MYCKA</name>
<dbReference type="InterPro" id="IPR003399">
    <property type="entry name" value="Mce/MlaD"/>
</dbReference>
<dbReference type="GO" id="GO:0005576">
    <property type="term" value="C:extracellular region"/>
    <property type="evidence" value="ECO:0007669"/>
    <property type="project" value="TreeGrafter"/>
</dbReference>
<evidence type="ECO:0000259" key="2">
    <source>
        <dbReference type="Pfam" id="PF02470"/>
    </source>
</evidence>
<dbReference type="AlphaFoldDB" id="A0A1V3WXI4"/>
<dbReference type="Pfam" id="PF11887">
    <property type="entry name" value="Mce4_CUP1"/>
    <property type="match status" value="1"/>
</dbReference>
<feature type="domain" description="Mce/MlaD" evidence="2">
    <location>
        <begin position="27"/>
        <end position="98"/>
    </location>
</feature>
<dbReference type="NCBIfam" id="TIGR00996">
    <property type="entry name" value="Mtu_fam_mce"/>
    <property type="match status" value="1"/>
</dbReference>